<dbReference type="InterPro" id="IPR034660">
    <property type="entry name" value="DinB/YfiT-like"/>
</dbReference>
<dbReference type="RefSeq" id="WP_376883141.1">
    <property type="nucleotide sequence ID" value="NZ_JBHUHR010000004.1"/>
</dbReference>
<evidence type="ECO:0000256" key="2">
    <source>
        <dbReference type="ARBA" id="ARBA00022723"/>
    </source>
</evidence>
<protein>
    <submittedName>
        <fullName evidence="3">DinB family protein</fullName>
    </submittedName>
</protein>
<reference evidence="4" key="1">
    <citation type="journal article" date="2019" name="Int. J. Syst. Evol. Microbiol.">
        <title>The Global Catalogue of Microorganisms (GCM) 10K type strain sequencing project: providing services to taxonomists for standard genome sequencing and annotation.</title>
        <authorList>
            <consortium name="The Broad Institute Genomics Platform"/>
            <consortium name="The Broad Institute Genome Sequencing Center for Infectious Disease"/>
            <person name="Wu L."/>
            <person name="Ma J."/>
        </authorList>
    </citation>
    <scope>NUCLEOTIDE SEQUENCE [LARGE SCALE GENOMIC DNA]</scope>
    <source>
        <strain evidence="4">CGMCC 1.15180</strain>
    </source>
</reference>
<evidence type="ECO:0000256" key="1">
    <source>
        <dbReference type="ARBA" id="ARBA00008635"/>
    </source>
</evidence>
<dbReference type="Proteomes" id="UP001597361">
    <property type="component" value="Unassembled WGS sequence"/>
</dbReference>
<evidence type="ECO:0000313" key="4">
    <source>
        <dbReference type="Proteomes" id="UP001597361"/>
    </source>
</evidence>
<dbReference type="EMBL" id="JBHUHR010000004">
    <property type="protein sequence ID" value="MFD2033593.1"/>
    <property type="molecule type" value="Genomic_DNA"/>
</dbReference>
<name>A0ABW4VIF1_9BACT</name>
<dbReference type="Pfam" id="PF05163">
    <property type="entry name" value="DinB"/>
    <property type="match status" value="1"/>
</dbReference>
<dbReference type="Gene3D" id="1.20.120.450">
    <property type="entry name" value="dinb family like domain"/>
    <property type="match status" value="1"/>
</dbReference>
<sequence>MNIKEDIIQTWDCNNKVTLFLLENIETGWLSAKINGQGRSIGEQFIHINNIRSFWINKVGEKVDLKLDKKYTNDIQELTKALDRSSQKMSEVLRQLFEQESIAGYKPHPTAFFAQMIAHESHHRGQIMTIVTRNGFKIDKSVNFGLWNWNK</sequence>
<gene>
    <name evidence="3" type="ORF">ACFSKL_02265</name>
</gene>
<evidence type="ECO:0000313" key="3">
    <source>
        <dbReference type="EMBL" id="MFD2033593.1"/>
    </source>
</evidence>
<dbReference type="SUPFAM" id="SSF109854">
    <property type="entry name" value="DinB/YfiT-like putative metalloenzymes"/>
    <property type="match status" value="1"/>
</dbReference>
<comment type="caution">
    <text evidence="3">The sequence shown here is derived from an EMBL/GenBank/DDBJ whole genome shotgun (WGS) entry which is preliminary data.</text>
</comment>
<dbReference type="InterPro" id="IPR007837">
    <property type="entry name" value="DinB"/>
</dbReference>
<keyword evidence="4" id="KW-1185">Reference proteome</keyword>
<accession>A0ABW4VIF1</accession>
<keyword evidence="2" id="KW-0479">Metal-binding</keyword>
<comment type="similarity">
    <text evidence="1">Belongs to the DinB family.</text>
</comment>
<proteinExistence type="inferred from homology"/>
<organism evidence="3 4">
    <name type="scientific">Belliella marina</name>
    <dbReference type="NCBI Taxonomy" id="1644146"/>
    <lineage>
        <taxon>Bacteria</taxon>
        <taxon>Pseudomonadati</taxon>
        <taxon>Bacteroidota</taxon>
        <taxon>Cytophagia</taxon>
        <taxon>Cytophagales</taxon>
        <taxon>Cyclobacteriaceae</taxon>
        <taxon>Belliella</taxon>
    </lineage>
</organism>